<sequence>MTGIPRHREKSPDSAGSSPALTLSNVSFRYPEAREPVLREISLSLSAGTITAILGPNGVGKTTLLNMILGWLQPQEGEVSLFGRRSSEISRREMGQTLSLVPQDEHIPFEYTLLDYVLLGRAPYLSPLQTPGAADTRIAREALQRVDLAGKACHAVANTSGGEKQLALMARSLAQEPHILLMDEPTAHLDLRNKRRTVDLVKDLQAEGVTVIFTTHDPEFAAAAAERVILLQGGRLLAEGPVAGVMTAENLGKVFSLDLEVHYIGGRPLVVW</sequence>
<reference evidence="8" key="1">
    <citation type="submission" date="2015-12" db="EMBL/GenBank/DDBJ databases">
        <authorList>
            <person name="Lodha T.D."/>
            <person name="Chintalapati S."/>
            <person name="Chintalapati V.R."/>
            <person name="Sravanthi T."/>
        </authorList>
    </citation>
    <scope>NUCLEOTIDE SEQUENCE [LARGE SCALE GENOMIC DNA]</scope>
    <source>
        <strain evidence="8">JC133</strain>
    </source>
</reference>
<dbReference type="Gene3D" id="3.40.50.300">
    <property type="entry name" value="P-loop containing nucleotide triphosphate hydrolases"/>
    <property type="match status" value="1"/>
</dbReference>
<keyword evidence="4" id="KW-0067">ATP-binding</keyword>
<dbReference type="EMBL" id="LPWH01000067">
    <property type="protein sequence ID" value="POR01352.1"/>
    <property type="molecule type" value="Genomic_DNA"/>
</dbReference>
<keyword evidence="3" id="KW-0547">Nucleotide-binding</keyword>
<dbReference type="SMART" id="SM00382">
    <property type="entry name" value="AAA"/>
    <property type="match status" value="1"/>
</dbReference>
<evidence type="ECO:0000256" key="4">
    <source>
        <dbReference type="ARBA" id="ARBA00022840"/>
    </source>
</evidence>
<comment type="caution">
    <text evidence="7">The sequence shown here is derived from an EMBL/GenBank/DDBJ whole genome shotgun (WGS) entry which is preliminary data.</text>
</comment>
<dbReference type="InterPro" id="IPR003593">
    <property type="entry name" value="AAA+_ATPase"/>
</dbReference>
<evidence type="ECO:0000256" key="2">
    <source>
        <dbReference type="ARBA" id="ARBA00022448"/>
    </source>
</evidence>
<feature type="region of interest" description="Disordered" evidence="5">
    <location>
        <begin position="1"/>
        <end position="20"/>
    </location>
</feature>
<dbReference type="SUPFAM" id="SSF52540">
    <property type="entry name" value="P-loop containing nucleoside triphosphate hydrolases"/>
    <property type="match status" value="1"/>
</dbReference>
<dbReference type="PANTHER" id="PTHR42734:SF6">
    <property type="entry name" value="MOLYBDATE IMPORT ATP-BINDING PROTEIN MOLC"/>
    <property type="match status" value="1"/>
</dbReference>
<dbReference type="Pfam" id="PF00005">
    <property type="entry name" value="ABC_tran"/>
    <property type="match status" value="1"/>
</dbReference>
<evidence type="ECO:0000256" key="5">
    <source>
        <dbReference type="SAM" id="MobiDB-lite"/>
    </source>
</evidence>
<keyword evidence="2" id="KW-0813">Transport</keyword>
<dbReference type="InterPro" id="IPR003439">
    <property type="entry name" value="ABC_transporter-like_ATP-bd"/>
</dbReference>
<dbReference type="PANTHER" id="PTHR42734">
    <property type="entry name" value="METAL TRANSPORT SYSTEM ATP-BINDING PROTEIN TM_0124-RELATED"/>
    <property type="match status" value="1"/>
</dbReference>
<evidence type="ECO:0000256" key="1">
    <source>
        <dbReference type="ARBA" id="ARBA00005417"/>
    </source>
</evidence>
<organism evidence="7 8">
    <name type="scientific">Alkalispirochaeta sphaeroplastigenens</name>
    <dbReference type="NCBI Taxonomy" id="1187066"/>
    <lineage>
        <taxon>Bacteria</taxon>
        <taxon>Pseudomonadati</taxon>
        <taxon>Spirochaetota</taxon>
        <taxon>Spirochaetia</taxon>
        <taxon>Spirochaetales</taxon>
        <taxon>Spirochaetaceae</taxon>
        <taxon>Alkalispirochaeta</taxon>
    </lineage>
</organism>
<feature type="domain" description="ABC transporter" evidence="6">
    <location>
        <begin position="21"/>
        <end position="258"/>
    </location>
</feature>
<evidence type="ECO:0000313" key="8">
    <source>
        <dbReference type="Proteomes" id="UP000237350"/>
    </source>
</evidence>
<evidence type="ECO:0000259" key="6">
    <source>
        <dbReference type="PROSITE" id="PS50893"/>
    </source>
</evidence>
<comment type="similarity">
    <text evidence="1">Belongs to the ABC transporter superfamily.</text>
</comment>
<dbReference type="RefSeq" id="WP_103680347.1">
    <property type="nucleotide sequence ID" value="NZ_LPWH01000067.1"/>
</dbReference>
<dbReference type="FunFam" id="3.40.50.300:FF:000134">
    <property type="entry name" value="Iron-enterobactin ABC transporter ATP-binding protein"/>
    <property type="match status" value="1"/>
</dbReference>
<dbReference type="PROSITE" id="PS50893">
    <property type="entry name" value="ABC_TRANSPORTER_2"/>
    <property type="match status" value="1"/>
</dbReference>
<dbReference type="OrthoDB" id="9799337at2"/>
<name>A0A2S4JPC7_9SPIO</name>
<dbReference type="InterPro" id="IPR027417">
    <property type="entry name" value="P-loop_NTPase"/>
</dbReference>
<keyword evidence="8" id="KW-1185">Reference proteome</keyword>
<protein>
    <recommendedName>
        <fullName evidence="6">ABC transporter domain-containing protein</fullName>
    </recommendedName>
</protein>
<dbReference type="AlphaFoldDB" id="A0A2S4JPC7"/>
<dbReference type="GO" id="GO:0016887">
    <property type="term" value="F:ATP hydrolysis activity"/>
    <property type="evidence" value="ECO:0007669"/>
    <property type="project" value="InterPro"/>
</dbReference>
<accession>A0A2S4JPC7</accession>
<evidence type="ECO:0000313" key="7">
    <source>
        <dbReference type="EMBL" id="POR01352.1"/>
    </source>
</evidence>
<proteinExistence type="inferred from homology"/>
<dbReference type="Proteomes" id="UP000237350">
    <property type="component" value="Unassembled WGS sequence"/>
</dbReference>
<gene>
    <name evidence="7" type="ORF">AU468_08530</name>
</gene>
<dbReference type="InterPro" id="IPR050153">
    <property type="entry name" value="Metal_Ion_Import_ABC"/>
</dbReference>
<evidence type="ECO:0000256" key="3">
    <source>
        <dbReference type="ARBA" id="ARBA00022741"/>
    </source>
</evidence>
<dbReference type="GO" id="GO:0005524">
    <property type="term" value="F:ATP binding"/>
    <property type="evidence" value="ECO:0007669"/>
    <property type="project" value="UniProtKB-KW"/>
</dbReference>